<sequence length="369" mass="40482">MNNQGILVLEDGSVFKGRSFGAEGESAGEIVFNTSMTGYQEVLYDPSYAGQLVMMTYPLIGNYGVNSEDNESEKLWLQGFIVKEYTRIPSNWRAREPLHQLLVRQGIVAIDQVDTRLLTKKIREQGAMQGILSTRTDDVDLLLERLKETPGLVGRDLVSEVTTSAPYVWINGEKSALNAEIASCEAHVVVYDFGVKYNILNMLSALKCRVTVVPANTSADAVLALNPDGILLSNGPGDPEGLPYAIQNIKALLGKKPIFGICLGHQILALALGAKCNKMKFGHHGGNQPVMDLATKRVQITAQNHGFAIDLSEIKEEVEVTHINLNDKTLEGLRHRTLPVSSVQYHPEGAPGPHDAAFFFKRFVDSILK</sequence>
<dbReference type="InterPro" id="IPR029062">
    <property type="entry name" value="Class_I_gatase-like"/>
</dbReference>
<dbReference type="InterPro" id="IPR017926">
    <property type="entry name" value="GATASE"/>
</dbReference>
<dbReference type="Pfam" id="PF00988">
    <property type="entry name" value="CPSase_sm_chain"/>
    <property type="match status" value="1"/>
</dbReference>
<dbReference type="Gene3D" id="3.40.50.880">
    <property type="match status" value="1"/>
</dbReference>
<comment type="pathway">
    <text evidence="1">Pyrimidine metabolism; UMP biosynthesis via de novo pathway; (S)-dihydroorotate from bicarbonate: step 1/3.</text>
</comment>
<dbReference type="EMBL" id="UOGF01000022">
    <property type="protein sequence ID" value="VAX27050.1"/>
    <property type="molecule type" value="Genomic_DNA"/>
</dbReference>
<evidence type="ECO:0000256" key="12">
    <source>
        <dbReference type="ARBA" id="ARBA00049285"/>
    </source>
</evidence>
<dbReference type="SMART" id="SM01097">
    <property type="entry name" value="CPSase_sm_chain"/>
    <property type="match status" value="1"/>
</dbReference>
<keyword evidence="9" id="KW-0665">Pyrimidine biosynthesis</keyword>
<evidence type="ECO:0000256" key="9">
    <source>
        <dbReference type="ARBA" id="ARBA00022975"/>
    </source>
</evidence>
<dbReference type="SUPFAM" id="SSF52021">
    <property type="entry name" value="Carbamoyl phosphate synthetase, small subunit N-terminal domain"/>
    <property type="match status" value="1"/>
</dbReference>
<proteinExistence type="inferred from homology"/>
<dbReference type="InterPro" id="IPR035686">
    <property type="entry name" value="CPSase_GATase1"/>
</dbReference>
<dbReference type="GO" id="GO:0004088">
    <property type="term" value="F:carbamoyl-phosphate synthase (glutamine-hydrolyzing) activity"/>
    <property type="evidence" value="ECO:0007669"/>
    <property type="project" value="UniProtKB-EC"/>
</dbReference>
<comment type="catalytic activity">
    <reaction evidence="11">
        <text>hydrogencarbonate + L-glutamine + 2 ATP + H2O = carbamoyl phosphate + L-glutamate + 2 ADP + phosphate + 2 H(+)</text>
        <dbReference type="Rhea" id="RHEA:18633"/>
        <dbReference type="ChEBI" id="CHEBI:15377"/>
        <dbReference type="ChEBI" id="CHEBI:15378"/>
        <dbReference type="ChEBI" id="CHEBI:17544"/>
        <dbReference type="ChEBI" id="CHEBI:29985"/>
        <dbReference type="ChEBI" id="CHEBI:30616"/>
        <dbReference type="ChEBI" id="CHEBI:43474"/>
        <dbReference type="ChEBI" id="CHEBI:58228"/>
        <dbReference type="ChEBI" id="CHEBI:58359"/>
        <dbReference type="ChEBI" id="CHEBI:456216"/>
        <dbReference type="EC" id="6.3.5.5"/>
    </reaction>
</comment>
<name>A0A3B1CWJ9_9ZZZZ</name>
<dbReference type="PRINTS" id="PR00096">
    <property type="entry name" value="GATASE"/>
</dbReference>
<evidence type="ECO:0000256" key="6">
    <source>
        <dbReference type="ARBA" id="ARBA00022741"/>
    </source>
</evidence>
<dbReference type="Pfam" id="PF00117">
    <property type="entry name" value="GATase"/>
    <property type="match status" value="1"/>
</dbReference>
<dbReference type="CDD" id="cd01744">
    <property type="entry name" value="GATase1_CPSase"/>
    <property type="match status" value="1"/>
</dbReference>
<evidence type="ECO:0000256" key="7">
    <source>
        <dbReference type="ARBA" id="ARBA00022840"/>
    </source>
</evidence>
<protein>
    <recommendedName>
        <fullName evidence="4">carbamoyl-phosphate synthase (glutamine-hydrolyzing)</fullName>
        <ecNumber evidence="4">6.3.5.5</ecNumber>
    </recommendedName>
    <alternativeName>
        <fullName evidence="10">Arginine-specific carbamoyl phosphate synthetase, glutamine chain</fullName>
    </alternativeName>
</protein>
<dbReference type="GO" id="GO:0004359">
    <property type="term" value="F:glutaminase activity"/>
    <property type="evidence" value="ECO:0007669"/>
    <property type="project" value="RHEA"/>
</dbReference>
<dbReference type="FunFam" id="3.50.30.20:FF:000001">
    <property type="entry name" value="Carbamoyl-phosphate synthase small chain"/>
    <property type="match status" value="1"/>
</dbReference>
<dbReference type="HAMAP" id="MF_01209">
    <property type="entry name" value="CPSase_S_chain"/>
    <property type="match status" value="1"/>
</dbReference>
<evidence type="ECO:0000256" key="4">
    <source>
        <dbReference type="ARBA" id="ARBA00012738"/>
    </source>
</evidence>
<dbReference type="NCBIfam" id="TIGR01368">
    <property type="entry name" value="CPSaseIIsmall"/>
    <property type="match status" value="1"/>
</dbReference>
<dbReference type="PANTHER" id="PTHR43418">
    <property type="entry name" value="MULTIFUNCTIONAL TRYPTOPHAN BIOSYNTHESIS PROTEIN-RELATED"/>
    <property type="match status" value="1"/>
</dbReference>
<evidence type="ECO:0000256" key="1">
    <source>
        <dbReference type="ARBA" id="ARBA00004812"/>
    </source>
</evidence>
<dbReference type="PRINTS" id="PR00099">
    <property type="entry name" value="CPSGATASE"/>
</dbReference>
<organism evidence="14">
    <name type="scientific">hydrothermal vent metagenome</name>
    <dbReference type="NCBI Taxonomy" id="652676"/>
    <lineage>
        <taxon>unclassified sequences</taxon>
        <taxon>metagenomes</taxon>
        <taxon>ecological metagenomes</taxon>
    </lineage>
</organism>
<gene>
    <name evidence="14" type="ORF">MNBD_NITROSPIRAE01-1587</name>
</gene>
<reference evidence="14" key="1">
    <citation type="submission" date="2018-06" db="EMBL/GenBank/DDBJ databases">
        <authorList>
            <person name="Zhirakovskaya E."/>
        </authorList>
    </citation>
    <scope>NUCLEOTIDE SEQUENCE</scope>
</reference>
<dbReference type="InterPro" id="IPR050472">
    <property type="entry name" value="Anth_synth/Amidotransfase"/>
</dbReference>
<dbReference type="GO" id="GO:0006541">
    <property type="term" value="P:glutamine metabolic process"/>
    <property type="evidence" value="ECO:0007669"/>
    <property type="project" value="InterPro"/>
</dbReference>
<comment type="pathway">
    <text evidence="2">Amino-acid biosynthesis; L-arginine biosynthesis; carbamoyl phosphate from bicarbonate: step 1/1.</text>
</comment>
<dbReference type="SUPFAM" id="SSF52317">
    <property type="entry name" value="Class I glutamine amidotransferase-like"/>
    <property type="match status" value="1"/>
</dbReference>
<dbReference type="PRINTS" id="PR00097">
    <property type="entry name" value="ANTSNTHASEII"/>
</dbReference>
<evidence type="ECO:0000259" key="13">
    <source>
        <dbReference type="SMART" id="SM01097"/>
    </source>
</evidence>
<dbReference type="AlphaFoldDB" id="A0A3B1CWJ9"/>
<dbReference type="InterPro" id="IPR002474">
    <property type="entry name" value="CarbamoylP_synth_ssu_N"/>
</dbReference>
<keyword evidence="8" id="KW-0315">Glutamine amidotransferase</keyword>
<accession>A0A3B1CWJ9</accession>
<dbReference type="GO" id="GO:0006221">
    <property type="term" value="P:pyrimidine nucleotide biosynthetic process"/>
    <property type="evidence" value="ECO:0007669"/>
    <property type="project" value="UniProtKB-KW"/>
</dbReference>
<keyword evidence="5 14" id="KW-0436">Ligase</keyword>
<evidence type="ECO:0000256" key="8">
    <source>
        <dbReference type="ARBA" id="ARBA00022962"/>
    </source>
</evidence>
<keyword evidence="6" id="KW-0547">Nucleotide-binding</keyword>
<dbReference type="PROSITE" id="PS51273">
    <property type="entry name" value="GATASE_TYPE_1"/>
    <property type="match status" value="1"/>
</dbReference>
<comment type="catalytic activity">
    <reaction evidence="12">
        <text>L-glutamine + H2O = L-glutamate + NH4(+)</text>
        <dbReference type="Rhea" id="RHEA:15889"/>
        <dbReference type="ChEBI" id="CHEBI:15377"/>
        <dbReference type="ChEBI" id="CHEBI:28938"/>
        <dbReference type="ChEBI" id="CHEBI:29985"/>
        <dbReference type="ChEBI" id="CHEBI:58359"/>
    </reaction>
</comment>
<dbReference type="GO" id="GO:0006207">
    <property type="term" value="P:'de novo' pyrimidine nucleobase biosynthetic process"/>
    <property type="evidence" value="ECO:0007669"/>
    <property type="project" value="InterPro"/>
</dbReference>
<evidence type="ECO:0000256" key="2">
    <source>
        <dbReference type="ARBA" id="ARBA00005077"/>
    </source>
</evidence>
<dbReference type="PANTHER" id="PTHR43418:SF7">
    <property type="entry name" value="CARBAMOYL-PHOSPHATE SYNTHASE SMALL CHAIN"/>
    <property type="match status" value="1"/>
</dbReference>
<dbReference type="InterPro" id="IPR036480">
    <property type="entry name" value="CarbP_synth_ssu_N_sf"/>
</dbReference>
<dbReference type="InterPro" id="IPR006274">
    <property type="entry name" value="CarbamoylP_synth_ssu"/>
</dbReference>
<feature type="domain" description="Carbamoyl-phosphate synthase small subunit N-terminal" evidence="13">
    <location>
        <begin position="3"/>
        <end position="133"/>
    </location>
</feature>
<evidence type="ECO:0000256" key="10">
    <source>
        <dbReference type="ARBA" id="ARBA00044340"/>
    </source>
</evidence>
<dbReference type="Gene3D" id="3.50.30.20">
    <property type="entry name" value="Carbamoyl-phosphate synthase small subunit, N-terminal domain"/>
    <property type="match status" value="1"/>
</dbReference>
<evidence type="ECO:0000313" key="14">
    <source>
        <dbReference type="EMBL" id="VAX27050.1"/>
    </source>
</evidence>
<keyword evidence="7" id="KW-0067">ATP-binding</keyword>
<evidence type="ECO:0000256" key="5">
    <source>
        <dbReference type="ARBA" id="ARBA00022598"/>
    </source>
</evidence>
<dbReference type="GO" id="GO:0005524">
    <property type="term" value="F:ATP binding"/>
    <property type="evidence" value="ECO:0007669"/>
    <property type="project" value="UniProtKB-KW"/>
</dbReference>
<comment type="similarity">
    <text evidence="3">Belongs to the CarA family.</text>
</comment>
<evidence type="ECO:0000256" key="3">
    <source>
        <dbReference type="ARBA" id="ARBA00007800"/>
    </source>
</evidence>
<dbReference type="NCBIfam" id="NF009475">
    <property type="entry name" value="PRK12838.1"/>
    <property type="match status" value="1"/>
</dbReference>
<evidence type="ECO:0000256" key="11">
    <source>
        <dbReference type="ARBA" id="ARBA00048816"/>
    </source>
</evidence>
<dbReference type="EC" id="6.3.5.5" evidence="4"/>